<evidence type="ECO:0000313" key="1">
    <source>
        <dbReference type="EMBL" id="PRI12402.1"/>
    </source>
</evidence>
<gene>
    <name evidence="1" type="ORF">B4915_01660</name>
</gene>
<dbReference type="RefSeq" id="WP_105804106.1">
    <property type="nucleotide sequence ID" value="NZ_MWZD01000012.1"/>
</dbReference>
<reference evidence="1 2" key="1">
    <citation type="journal article" date="2017" name="New Microbes New Infect">
        <title>Genome sequence of 'Leucobacter massiliensis' sp. nov. isolated from human pharynx after travel to the 2014 Hajj.</title>
        <authorList>
            <person name="Leangapichart T."/>
            <person name="Gautret P."/>
            <person name="Nguyen T.T."/>
            <person name="Armstrong N."/>
            <person name="Rolain J.M."/>
        </authorList>
    </citation>
    <scope>NUCLEOTIDE SEQUENCE [LARGE SCALE GENOMIC DNA]</scope>
    <source>
        <strain evidence="1 2">122RC15</strain>
    </source>
</reference>
<name>A0A2S9QS59_9MICO</name>
<organism evidence="1 2">
    <name type="scientific">Leucobacter massiliensis</name>
    <dbReference type="NCBI Taxonomy" id="1686285"/>
    <lineage>
        <taxon>Bacteria</taxon>
        <taxon>Bacillati</taxon>
        <taxon>Actinomycetota</taxon>
        <taxon>Actinomycetes</taxon>
        <taxon>Micrococcales</taxon>
        <taxon>Microbacteriaceae</taxon>
        <taxon>Leucobacter</taxon>
    </lineage>
</organism>
<dbReference type="OrthoDB" id="4567063at2"/>
<dbReference type="AlphaFoldDB" id="A0A2S9QS59"/>
<dbReference type="Proteomes" id="UP000238650">
    <property type="component" value="Unassembled WGS sequence"/>
</dbReference>
<accession>A0A2S9QS59</accession>
<protein>
    <submittedName>
        <fullName evidence="1">Uncharacterized protein</fullName>
    </submittedName>
</protein>
<evidence type="ECO:0000313" key="2">
    <source>
        <dbReference type="Proteomes" id="UP000238650"/>
    </source>
</evidence>
<keyword evidence="2" id="KW-1185">Reference proteome</keyword>
<comment type="caution">
    <text evidence="1">The sequence shown here is derived from an EMBL/GenBank/DDBJ whole genome shotgun (WGS) entry which is preliminary data.</text>
</comment>
<proteinExistence type="predicted"/>
<dbReference type="EMBL" id="MWZD01000012">
    <property type="protein sequence ID" value="PRI12402.1"/>
    <property type="molecule type" value="Genomic_DNA"/>
</dbReference>
<sequence length="238" mass="24771">MESKTLGTTTAAANFEARLSAGRQQIYDTALALTGSADEAQKLTDKILAMPDQKDIDVLLRGAQDAENALNNLARYRETTIGIRYEGEKGVHMRANGGTIGYASGGTIGLAAGGLVPGIGGGIASGTVFGRGTGTSDSVLVRLSRGEEVIRASEARKHRGLLKQINAGMYSPGLQASNFAPSAPQTIVVERTVVEHVPASITVKDANNALIGTMAVVADGRIDVSLQQQARANRRAGL</sequence>